<gene>
    <name evidence="1" type="ORF">S03H2_43081</name>
</gene>
<accession>X1HDQ1</accession>
<sequence length="35" mass="3984">MATNFKIKVKGLTDSLLKSHLCTLILKFVAIYFLI</sequence>
<organism evidence="1">
    <name type="scientific">marine sediment metagenome</name>
    <dbReference type="NCBI Taxonomy" id="412755"/>
    <lineage>
        <taxon>unclassified sequences</taxon>
        <taxon>metagenomes</taxon>
        <taxon>ecological metagenomes</taxon>
    </lineage>
</organism>
<evidence type="ECO:0000313" key="1">
    <source>
        <dbReference type="EMBL" id="GAH67517.1"/>
    </source>
</evidence>
<comment type="caution">
    <text evidence="1">The sequence shown here is derived from an EMBL/GenBank/DDBJ whole genome shotgun (WGS) entry which is preliminary data.</text>
</comment>
<dbReference type="EMBL" id="BARU01026846">
    <property type="protein sequence ID" value="GAH67517.1"/>
    <property type="molecule type" value="Genomic_DNA"/>
</dbReference>
<protein>
    <submittedName>
        <fullName evidence="1">Uncharacterized protein</fullName>
    </submittedName>
</protein>
<dbReference type="AlphaFoldDB" id="X1HDQ1"/>
<feature type="non-terminal residue" evidence="1">
    <location>
        <position position="35"/>
    </location>
</feature>
<reference evidence="1" key="1">
    <citation type="journal article" date="2014" name="Front. Microbiol.">
        <title>High frequency of phylogenetically diverse reductive dehalogenase-homologous genes in deep subseafloor sedimentary metagenomes.</title>
        <authorList>
            <person name="Kawai M."/>
            <person name="Futagami T."/>
            <person name="Toyoda A."/>
            <person name="Takaki Y."/>
            <person name="Nishi S."/>
            <person name="Hori S."/>
            <person name="Arai W."/>
            <person name="Tsubouchi T."/>
            <person name="Morono Y."/>
            <person name="Uchiyama I."/>
            <person name="Ito T."/>
            <person name="Fujiyama A."/>
            <person name="Inagaki F."/>
            <person name="Takami H."/>
        </authorList>
    </citation>
    <scope>NUCLEOTIDE SEQUENCE</scope>
    <source>
        <strain evidence="1">Expedition CK06-06</strain>
    </source>
</reference>
<name>X1HDQ1_9ZZZZ</name>
<proteinExistence type="predicted"/>